<evidence type="ECO:0008006" key="3">
    <source>
        <dbReference type="Google" id="ProtNLM"/>
    </source>
</evidence>
<comment type="caution">
    <text evidence="1">The sequence shown here is derived from an EMBL/GenBank/DDBJ whole genome shotgun (WGS) entry which is preliminary data.</text>
</comment>
<evidence type="ECO:0000313" key="1">
    <source>
        <dbReference type="EMBL" id="MCW3172117.1"/>
    </source>
</evidence>
<protein>
    <recommendedName>
        <fullName evidence="3">C-type lectin domain-containing protein</fullName>
    </recommendedName>
</protein>
<dbReference type="EMBL" id="JAPDMX010000012">
    <property type="protein sequence ID" value="MCW3172117.1"/>
    <property type="molecule type" value="Genomic_DNA"/>
</dbReference>
<gene>
    <name evidence="1" type="ORF">OHT75_06475</name>
</gene>
<keyword evidence="2" id="KW-1185">Reference proteome</keyword>
<accession>A0ABT3I7S4</accession>
<dbReference type="RefSeq" id="WP_264725675.1">
    <property type="nucleotide sequence ID" value="NZ_JAPDMX010000012.1"/>
</dbReference>
<dbReference type="PROSITE" id="PS51257">
    <property type="entry name" value="PROKAR_LIPOPROTEIN"/>
    <property type="match status" value="1"/>
</dbReference>
<sequence length="1050" mass="110077">MGRYFITLPVVITLSACGDDDGFPTAETFTPPKASNLSIEPETVVDSELSGFYLYSDNAKRPEGDSVIEWFINDEFITTSATFTPDKTVENDWIKFCITPVASYGNNNIGVKVCSTSYVIQPKVGSAPVASNVAIATPLQPGSATTASYSYSDADADLEGASLIQWRLNGVDSGNGLALTLPADSEGKSLEFCVTPIALTGEPKQGAQVCDTQTIIGSYIAPVASNLGITPQATPNTLLSGDYTYFDNASRPEGVSLYSWLIDGSQVSSNSTVTLGVDSEGKSLSFCVTPVASFGNNSIGSQVCTTPVVIQPKAGSAPVASNVAIATPLQPGSATTASYSYSDADADLEGASLIQWRLNGVDSGNGLALTLPADSEGKSLEFCVTPIALTGEPKQGAQVCDTQTIIGSYIAPVASNLGISPQATPNALLSGDYTYFDNASRPEGVSLYSWLIDGGQVSSNSTVTLGVDSEGKSLSFCVTPIASFGNNSIGSQVCTTPVIIQPKAGSAPVASNVAIATPLQPGSATTASYSYSDADADLEGASLTQWRLNGVDSGNGLAFTLPADSEGKSLEFCVTPIALTGEPKQGAQVCDTQTIIGSYIAPVATNLSYSPAAVVGSTLIASYDYSDSKNRPEGSSLLTWRIDGVDYASGDTFLIPVSEESNELSFCITPIASFGENDTGLEVCTPVETIAPKLGSAPVASNLVWDAFPKANTLLSVTYDFSDADGDLEGVSLFSWKIDNVEVSQSMNYTPPINSEGQSISFCVTPVAVSGSPKVGSETCITTTLAAIFLTGELKLYETLTLDVRGYSISSVSWKSTNPSRNAVRSTDENSYTIDRDEVDESAINLIGHDIEVCVTTVEEGEICLLASSFSETKVNGGLPIALDGSNNITQRAVAPVDYIELTIGGVTKRLHRPLTIHESIRLNASLPSAPLHDGARSENGSDVKFAQYTWPNANALCTARGMSLAVEGDTDTSDPFGLKQYFDDTKVKYPLLNSAPITMAYGWGTDGDYYWSSSDIGGGSHRDFYMVTGAPGTLADTIPEYAACIEIVP</sequence>
<proteinExistence type="predicted"/>
<evidence type="ECO:0000313" key="2">
    <source>
        <dbReference type="Proteomes" id="UP001163714"/>
    </source>
</evidence>
<dbReference type="Proteomes" id="UP001163714">
    <property type="component" value="Unassembled WGS sequence"/>
</dbReference>
<reference evidence="1" key="1">
    <citation type="submission" date="2022-10" db="EMBL/GenBank/DDBJ databases">
        <title>Shewanella flava sp. nov, isolated from the estuary of the Fenhe River into the Yellow River.</title>
        <authorList>
            <person name="Li Y."/>
        </authorList>
    </citation>
    <scope>NUCLEOTIDE SEQUENCE</scope>
    <source>
        <strain evidence="1">FYR11-62</strain>
    </source>
</reference>
<organism evidence="1 2">
    <name type="scientific">Shewanella subflava</name>
    <dbReference type="NCBI Taxonomy" id="2986476"/>
    <lineage>
        <taxon>Bacteria</taxon>
        <taxon>Pseudomonadati</taxon>
        <taxon>Pseudomonadota</taxon>
        <taxon>Gammaproteobacteria</taxon>
        <taxon>Alteromonadales</taxon>
        <taxon>Shewanellaceae</taxon>
        <taxon>Shewanella</taxon>
    </lineage>
</organism>
<name>A0ABT3I7S4_9GAMM</name>